<accession>A0A2K3DE88</accession>
<feature type="compositionally biased region" description="Basic residues" evidence="1">
    <location>
        <begin position="736"/>
        <end position="746"/>
    </location>
</feature>
<dbReference type="RefSeq" id="XP_042921181.1">
    <property type="nucleotide sequence ID" value="XM_043065626.1"/>
</dbReference>
<dbReference type="Proteomes" id="UP000006906">
    <property type="component" value="Chromosome 9"/>
</dbReference>
<feature type="compositionally biased region" description="Low complexity" evidence="1">
    <location>
        <begin position="557"/>
        <end position="567"/>
    </location>
</feature>
<proteinExistence type="predicted"/>
<feature type="compositionally biased region" description="Polar residues" evidence="1">
    <location>
        <begin position="424"/>
        <end position="451"/>
    </location>
</feature>
<reference evidence="2 3" key="1">
    <citation type="journal article" date="2007" name="Science">
        <title>The Chlamydomonas genome reveals the evolution of key animal and plant functions.</title>
        <authorList>
            <person name="Merchant S.S."/>
            <person name="Prochnik S.E."/>
            <person name="Vallon O."/>
            <person name="Harris E.H."/>
            <person name="Karpowicz S.J."/>
            <person name="Witman G.B."/>
            <person name="Terry A."/>
            <person name="Salamov A."/>
            <person name="Fritz-Laylin L.K."/>
            <person name="Marechal-Drouard L."/>
            <person name="Marshall W.F."/>
            <person name="Qu L.H."/>
            <person name="Nelson D.R."/>
            <person name="Sanderfoot A.A."/>
            <person name="Spalding M.H."/>
            <person name="Kapitonov V.V."/>
            <person name="Ren Q."/>
            <person name="Ferris P."/>
            <person name="Lindquist E."/>
            <person name="Shapiro H."/>
            <person name="Lucas S.M."/>
            <person name="Grimwood J."/>
            <person name="Schmutz J."/>
            <person name="Cardol P."/>
            <person name="Cerutti H."/>
            <person name="Chanfreau G."/>
            <person name="Chen C.L."/>
            <person name="Cognat V."/>
            <person name="Croft M.T."/>
            <person name="Dent R."/>
            <person name="Dutcher S."/>
            <person name="Fernandez E."/>
            <person name="Fukuzawa H."/>
            <person name="Gonzalez-Ballester D."/>
            <person name="Gonzalez-Halphen D."/>
            <person name="Hallmann A."/>
            <person name="Hanikenne M."/>
            <person name="Hippler M."/>
            <person name="Inwood W."/>
            <person name="Jabbari K."/>
            <person name="Kalanon M."/>
            <person name="Kuras R."/>
            <person name="Lefebvre P.A."/>
            <person name="Lemaire S.D."/>
            <person name="Lobanov A.V."/>
            <person name="Lohr M."/>
            <person name="Manuell A."/>
            <person name="Meier I."/>
            <person name="Mets L."/>
            <person name="Mittag M."/>
            <person name="Mittelmeier T."/>
            <person name="Moroney J.V."/>
            <person name="Moseley J."/>
            <person name="Napoli C."/>
            <person name="Nedelcu A.M."/>
            <person name="Niyogi K."/>
            <person name="Novoselov S.V."/>
            <person name="Paulsen I.T."/>
            <person name="Pazour G."/>
            <person name="Purton S."/>
            <person name="Ral J.P."/>
            <person name="Riano-Pachon D.M."/>
            <person name="Riekhof W."/>
            <person name="Rymarquis L."/>
            <person name="Schroda M."/>
            <person name="Stern D."/>
            <person name="Umen J."/>
            <person name="Willows R."/>
            <person name="Wilson N."/>
            <person name="Zimmer S.L."/>
            <person name="Allmer J."/>
            <person name="Balk J."/>
            <person name="Bisova K."/>
            <person name="Chen C.J."/>
            <person name="Elias M."/>
            <person name="Gendler K."/>
            <person name="Hauser C."/>
            <person name="Lamb M.R."/>
            <person name="Ledford H."/>
            <person name="Long J.C."/>
            <person name="Minagawa J."/>
            <person name="Page M.D."/>
            <person name="Pan J."/>
            <person name="Pootakham W."/>
            <person name="Roje S."/>
            <person name="Rose A."/>
            <person name="Stahlberg E."/>
            <person name="Terauchi A.M."/>
            <person name="Yang P."/>
            <person name="Ball S."/>
            <person name="Bowler C."/>
            <person name="Dieckmann C.L."/>
            <person name="Gladyshev V.N."/>
            <person name="Green P."/>
            <person name="Jorgensen R."/>
            <person name="Mayfield S."/>
            <person name="Mueller-Roeber B."/>
            <person name="Rajamani S."/>
            <person name="Sayre R.T."/>
            <person name="Brokstein P."/>
            <person name="Dubchak I."/>
            <person name="Goodstein D."/>
            <person name="Hornick L."/>
            <person name="Huang Y.W."/>
            <person name="Jhaveri J."/>
            <person name="Luo Y."/>
            <person name="Martinez D."/>
            <person name="Ngau W.C."/>
            <person name="Otillar B."/>
            <person name="Poliakov A."/>
            <person name="Porter A."/>
            <person name="Szajkowski L."/>
            <person name="Werner G."/>
            <person name="Zhou K."/>
            <person name="Grigoriev I.V."/>
            <person name="Rokhsar D.S."/>
            <person name="Grossman A.R."/>
        </authorList>
    </citation>
    <scope>NUCLEOTIDE SEQUENCE [LARGE SCALE GENOMIC DNA]</scope>
    <source>
        <strain evidence="3">CC-503</strain>
    </source>
</reference>
<feature type="compositionally biased region" description="Pro residues" evidence="1">
    <location>
        <begin position="184"/>
        <end position="194"/>
    </location>
</feature>
<feature type="region of interest" description="Disordered" evidence="1">
    <location>
        <begin position="531"/>
        <end position="567"/>
    </location>
</feature>
<feature type="compositionally biased region" description="Low complexity" evidence="1">
    <location>
        <begin position="166"/>
        <end position="183"/>
    </location>
</feature>
<dbReference type="GeneID" id="66054641"/>
<sequence>MTRMQANDEGARLRPLPIAYPREFVQQVCTAVSKAWSTGRNTIKRDVALTLLTDPDLRLRVCHLEELLKARHVQGQANGQTAQAHGTSPNGPPAAGAVACGGCGKEMAPPVQLQSALAEPGCAALFELDPSITEPDWGMQVVWLNMAALLRELGLPQPPPQPAPPAGGVATQPATPHFHAPQPGTGPSPAPTAPPLGAEGGMSAAELSAVLSAVEAAFPTHPSDDDEYLTVAACYCLATRRDPRALLPPHSLHLADLAAHLRGCAVADGRLAALLQRFAAAATSGAAAAVGLAARLGELLAAPRARLIFRQSESLSRKGERVVSLALDQLLRAAQAPNGNISSNNSGGTKLPVDAWQRSATLGAAAAAAAAAASGPLGPYGAGNSDSLPSFLFEYESGSGAAADGRQAPAGPGDAGSAGPVVSRSASSGGAPSLPTPQQSVQLQHSWSDNNRGGGAANLHSAGSMPVPLPAGGNANGANSNGTGSASIAQAAAAALARRNTEPHSDALSSITAGSGAGLGFGSSWSGGGVGGGAEGVSPSSSFNGGGPRFPQLFNRSSSGYTSANNNGGTANNNEALFQQALAVAAAGGNAAAAVMASQLAAAARDGMAASPGGPASDLMVPPEIADVWSNSAANATGAGDMARRPSLTAAGLDGAGGGVFAMSPTNESYLWERMARQQQQQQLAASQPAGAGGPGSSLASANAGLGYSLSGLGYSSSPAANGFGGPGLMVGSAPMHHHQHHHQHHQQQGLQQAFMPNGLSNGFNSLGGLVDYSSWHSSSPDLGSSFGRRPTVAEENAAAANAWMVAHGNAAAAAAAANAAAAAQGGSNAASRLIAAAAGAGGEPAPSVSEESEEVASVGNGPLELDSMALTLEAIIGYDPSNPRGANGGHKGLIAAAAGGDASAFASAAAAVAGGGAPGNGDSSRNSSMDSADALHARDVTAAAAATLAAGGGSASAANAAAAAMLTSWSAMAARNASLPPPSPHTSGAASIQQQLAAAMASPAGGAGRLAVGSAPMPHAAGSIMAQGLAATVAAMGAAAAARQGAAGGATVGSLGALGALPGSVPGGGAGSVTGRDIFGGRVLHPKLTPRVREEICSLIRTVPGLRPEDFDDGVLHQLTLKKSEEEAVGALRMLAAENVSGIQHMAAYINHVIKNYHITGPGGAAGGVAGLVGAGASLPSATVRANSTPVSSKAILQKLPLRVYKRLEEVIAKCSYMEWKHFDAGVVKVMAQLAEIGEEDVFEELELLQSTDLSNVEYMPAYLNKRLNNRLWSRRKMLTSAAAASGLAASMGL</sequence>
<evidence type="ECO:0000256" key="1">
    <source>
        <dbReference type="SAM" id="MobiDB-lite"/>
    </source>
</evidence>
<dbReference type="EMBL" id="CM008970">
    <property type="protein sequence ID" value="PNW78850.1"/>
    <property type="molecule type" value="Genomic_DNA"/>
</dbReference>
<protein>
    <submittedName>
        <fullName evidence="2">Uncharacterized protein</fullName>
    </submittedName>
</protein>
<dbReference type="OrthoDB" id="545806at2759"/>
<feature type="region of interest" description="Disordered" evidence="1">
    <location>
        <begin position="401"/>
        <end position="478"/>
    </location>
</feature>
<feature type="region of interest" description="Disordered" evidence="1">
    <location>
        <begin position="155"/>
        <end position="199"/>
    </location>
</feature>
<dbReference type="Gramene" id="PNW78850">
    <property type="protein sequence ID" value="PNW78850"/>
    <property type="gene ID" value="CHLRE_09g392208v5"/>
</dbReference>
<feature type="compositionally biased region" description="Low complexity" evidence="1">
    <location>
        <begin position="678"/>
        <end position="690"/>
    </location>
</feature>
<feature type="region of interest" description="Disordered" evidence="1">
    <location>
        <begin position="731"/>
        <end position="757"/>
    </location>
</feature>
<dbReference type="OMA" id="VEYMPAY"/>
<feature type="compositionally biased region" description="Low complexity" evidence="1">
    <location>
        <begin position="408"/>
        <end position="420"/>
    </location>
</feature>
<evidence type="ECO:0000313" key="2">
    <source>
        <dbReference type="EMBL" id="PNW78850.1"/>
    </source>
</evidence>
<dbReference type="InParanoid" id="A0A2K3DE88"/>
<dbReference type="CDD" id="cd21039">
    <property type="entry name" value="NURR"/>
    <property type="match status" value="1"/>
</dbReference>
<evidence type="ECO:0000313" key="3">
    <source>
        <dbReference type="Proteomes" id="UP000006906"/>
    </source>
</evidence>
<gene>
    <name evidence="2" type="ORF">CHLRE_09g392208v5</name>
</gene>
<keyword evidence="3" id="KW-1185">Reference proteome</keyword>
<organism evidence="2 3">
    <name type="scientific">Chlamydomonas reinhardtii</name>
    <name type="common">Chlamydomonas smithii</name>
    <dbReference type="NCBI Taxonomy" id="3055"/>
    <lineage>
        <taxon>Eukaryota</taxon>
        <taxon>Viridiplantae</taxon>
        <taxon>Chlorophyta</taxon>
        <taxon>core chlorophytes</taxon>
        <taxon>Chlorophyceae</taxon>
        <taxon>CS clade</taxon>
        <taxon>Chlamydomonadales</taxon>
        <taxon>Chlamydomonadaceae</taxon>
        <taxon>Chlamydomonas</taxon>
    </lineage>
</organism>
<name>A0A2K3DE88_CHLRE</name>
<feature type="compositionally biased region" description="Pro residues" evidence="1">
    <location>
        <begin position="156"/>
        <end position="165"/>
    </location>
</feature>
<dbReference type="STRING" id="3055.A0A2K3DE88"/>
<feature type="region of interest" description="Disordered" evidence="1">
    <location>
        <begin position="676"/>
        <end position="698"/>
    </location>
</feature>
<dbReference type="KEGG" id="cre:CHLRE_09g392208v5"/>